<dbReference type="OrthoDB" id="2384350at2759"/>
<sequence>MLEKISASNTMVRDGDTTLHLVIRQHKTHVARQLVSLGLDVRAKNRRGETPLQLAVVNKSHVDPLKDMVPNGNRFYQICFHEGIESLRMALACRDEDTVLELAAQGESGGVDHSLVKLLLDAGAEVNSKDAKGVSPLQCAIYSGDVELVKTLLEAGADVNSQNGIGATALHDAVVCCNEQVVHLLLSRGADVAAKILQTKETALHWASVINRNNSHGLIIRHLLEFGGDLNEKSNAAIAFNRTPFVYILMHGDIDLVNLCIEEHKADLDKLTMDGSSPLAFALYNENRDVRDMVLMESNAKRVGGALHYASKFHRPEYVRELIARGGDVNAKNSWLLTPFVASLVDSRELRPADRPNFAEDMRRVIKLLLEGGVDVNQQYNKSPILRLAIESDSAQVRNVAVKLIIEHTVMIEERNNRRVFDDWTMAVINGDVDAKTRYENCQVELSAMRKSKIKGTTITYFFILVESPEVVAWYTKNEEFSKALEASDYQNAYPIYACWLREKLNSDNPASRVSAIQEPTEPVSTTATTTTNTTLVDKAQQCIVS</sequence>
<organism evidence="4 5">
    <name type="scientific">Nasonia vitripennis</name>
    <name type="common">Parasitic wasp</name>
    <dbReference type="NCBI Taxonomy" id="7425"/>
    <lineage>
        <taxon>Eukaryota</taxon>
        <taxon>Metazoa</taxon>
        <taxon>Ecdysozoa</taxon>
        <taxon>Arthropoda</taxon>
        <taxon>Hexapoda</taxon>
        <taxon>Insecta</taxon>
        <taxon>Pterygota</taxon>
        <taxon>Neoptera</taxon>
        <taxon>Endopterygota</taxon>
        <taxon>Hymenoptera</taxon>
        <taxon>Apocrita</taxon>
        <taxon>Proctotrupomorpha</taxon>
        <taxon>Chalcidoidea</taxon>
        <taxon>Pteromalidae</taxon>
        <taxon>Pteromalinae</taxon>
        <taxon>Nasonia</taxon>
    </lineage>
</organism>
<dbReference type="Pfam" id="PF12796">
    <property type="entry name" value="Ank_2"/>
    <property type="match status" value="1"/>
</dbReference>
<dbReference type="AlphaFoldDB" id="A0A7M7HCZ0"/>
<evidence type="ECO:0000313" key="5">
    <source>
        <dbReference type="Proteomes" id="UP000002358"/>
    </source>
</evidence>
<evidence type="ECO:0000256" key="1">
    <source>
        <dbReference type="ARBA" id="ARBA00022737"/>
    </source>
</evidence>
<feature type="repeat" description="ANK" evidence="3">
    <location>
        <begin position="132"/>
        <end position="164"/>
    </location>
</feature>
<feature type="repeat" description="ANK" evidence="3">
    <location>
        <begin position="306"/>
        <end position="334"/>
    </location>
</feature>
<name>A0A7M7HCZ0_NASVI</name>
<dbReference type="GeneID" id="103317951"/>
<dbReference type="PANTHER" id="PTHR24198">
    <property type="entry name" value="ANKYRIN REPEAT AND PROTEIN KINASE DOMAIN-CONTAINING PROTEIN"/>
    <property type="match status" value="1"/>
</dbReference>
<feature type="repeat" description="ANK" evidence="3">
    <location>
        <begin position="199"/>
        <end position="235"/>
    </location>
</feature>
<dbReference type="InterPro" id="IPR002110">
    <property type="entry name" value="Ankyrin_rpt"/>
</dbReference>
<dbReference type="PROSITE" id="PS50297">
    <property type="entry name" value="ANK_REP_REGION"/>
    <property type="match status" value="3"/>
</dbReference>
<dbReference type="InterPro" id="IPR036770">
    <property type="entry name" value="Ankyrin_rpt-contain_sf"/>
</dbReference>
<dbReference type="InParanoid" id="A0A7M7HCZ0"/>
<evidence type="ECO:0000256" key="2">
    <source>
        <dbReference type="ARBA" id="ARBA00023043"/>
    </source>
</evidence>
<dbReference type="SMR" id="A0A7M7HCZ0"/>
<dbReference type="PROSITE" id="PS50088">
    <property type="entry name" value="ANK_REPEAT"/>
    <property type="match status" value="6"/>
</dbReference>
<dbReference type="SMART" id="SM00248">
    <property type="entry name" value="ANK"/>
    <property type="match status" value="9"/>
</dbReference>
<reference evidence="4" key="1">
    <citation type="submission" date="2021-01" db="UniProtKB">
        <authorList>
            <consortium name="EnsemblMetazoa"/>
        </authorList>
    </citation>
    <scope>IDENTIFICATION</scope>
</reference>
<protein>
    <recommendedName>
        <fullName evidence="6">Ankyrin repeat protein</fullName>
    </recommendedName>
</protein>
<keyword evidence="2 3" id="KW-0040">ANK repeat</keyword>
<evidence type="ECO:0000313" key="4">
    <source>
        <dbReference type="EnsemblMetazoa" id="XP_008216707"/>
    </source>
</evidence>
<dbReference type="EnsemblMetazoa" id="XM_008218485">
    <property type="protein sequence ID" value="XP_008216707"/>
    <property type="gene ID" value="LOC103317951"/>
</dbReference>
<dbReference type="Pfam" id="PF00023">
    <property type="entry name" value="Ank"/>
    <property type="match status" value="1"/>
</dbReference>
<feature type="repeat" description="ANK" evidence="3">
    <location>
        <begin position="14"/>
        <end position="46"/>
    </location>
</feature>
<dbReference type="SUPFAM" id="SSF48403">
    <property type="entry name" value="Ankyrin repeat"/>
    <property type="match status" value="2"/>
</dbReference>
<keyword evidence="5" id="KW-1185">Reference proteome</keyword>
<dbReference type="Proteomes" id="UP000002358">
    <property type="component" value="Chromosome 2"/>
</dbReference>
<proteinExistence type="predicted"/>
<dbReference type="KEGG" id="nvi:103317951"/>
<feature type="repeat" description="ANK" evidence="3">
    <location>
        <begin position="165"/>
        <end position="197"/>
    </location>
</feature>
<accession>A0A7M7HCZ0</accession>
<feature type="repeat" description="ANK" evidence="3">
    <location>
        <begin position="95"/>
        <end position="131"/>
    </location>
</feature>
<evidence type="ECO:0000256" key="3">
    <source>
        <dbReference type="PROSITE-ProRule" id="PRU00023"/>
    </source>
</evidence>
<keyword evidence="1" id="KW-0677">Repeat</keyword>
<dbReference type="Gene3D" id="1.25.40.20">
    <property type="entry name" value="Ankyrin repeat-containing domain"/>
    <property type="match status" value="2"/>
</dbReference>
<dbReference type="PANTHER" id="PTHR24198:SF165">
    <property type="entry name" value="ANKYRIN REPEAT-CONTAINING PROTEIN-RELATED"/>
    <property type="match status" value="1"/>
</dbReference>
<evidence type="ECO:0008006" key="6">
    <source>
        <dbReference type="Google" id="ProtNLM"/>
    </source>
</evidence>
<dbReference type="RefSeq" id="XP_008216707.2">
    <property type="nucleotide sequence ID" value="XM_008218485.2"/>
</dbReference>